<evidence type="ECO:0000259" key="2">
    <source>
        <dbReference type="Pfam" id="PF24864"/>
    </source>
</evidence>
<reference evidence="3 4" key="1">
    <citation type="submission" date="2016-10" db="EMBL/GenBank/DDBJ databases">
        <authorList>
            <person name="Varghese N."/>
        </authorList>
    </citation>
    <scope>NUCLEOTIDE SEQUENCE [LARGE SCALE GENOMIC DNA]</scope>
</reference>
<dbReference type="PANTHER" id="PTHR42085:SF1">
    <property type="entry name" value="F-BOX DOMAIN-CONTAINING PROTEIN"/>
    <property type="match status" value="1"/>
</dbReference>
<feature type="domain" description="DUF7730" evidence="2">
    <location>
        <begin position="316"/>
        <end position="445"/>
    </location>
</feature>
<dbReference type="Pfam" id="PF24864">
    <property type="entry name" value="DUF7730"/>
    <property type="match status" value="1"/>
</dbReference>
<feature type="region of interest" description="Disordered" evidence="1">
    <location>
        <begin position="192"/>
        <end position="211"/>
    </location>
</feature>
<dbReference type="AlphaFoldDB" id="A0A1Y6LTM3"/>
<dbReference type="InterPro" id="IPR056632">
    <property type="entry name" value="DUF7730"/>
</dbReference>
<feature type="compositionally biased region" description="Low complexity" evidence="1">
    <location>
        <begin position="246"/>
        <end position="255"/>
    </location>
</feature>
<feature type="compositionally biased region" description="Basic and acidic residues" evidence="1">
    <location>
        <begin position="298"/>
        <end position="308"/>
    </location>
</feature>
<gene>
    <name evidence="3" type="ORF">ZT1A5_G9191</name>
</gene>
<feature type="compositionally biased region" description="Low complexity" evidence="1">
    <location>
        <begin position="266"/>
        <end position="283"/>
    </location>
</feature>
<sequence length="496" mass="56951">MIEDHANMTPTTPSTRCRLLELPRELRDTIYEYAFIDSIAKLGQRAPDPPATPCTATSVFLTCHQVYAESVDTLRRHRYHFHSKDIRDAIKALSQLSPQDFMRIRLVQCVHHEDDMGMICSSRDIARLKTNLAFLHQRAKPGQPTGGPVIEIVRDFGKALFNSEIGNMREYNEAKRQKREMRIRKMELQQTERMRKKTEKLRKKLSPNKFFDYHSKQLSQMPYEQGSESEGVRFGQHTNPRRGLKTTLLQQTSTSSREHRPTPTYSFQLSQVSTSSLTDTSTMSKREPPARRSTNIKLEAKQKSHIKPEPTQTPPPESRLLALPTELRLKVYEHLFTKSLIHVSARNRLSHPSNPHPDIPRLIFNPSTTDSPQAHPKNKYVHSLRSPSLGILSTCHLFRKEGLPIFYATATFQITGTLEVGLEWLGSLTVQEKKTLKELRLKTHGIALGTESDFPSVHEVCRREKRCLQWFDSDRRFRGVGIGVLKVRQGKFGGER</sequence>
<dbReference type="PANTHER" id="PTHR42085">
    <property type="entry name" value="F-BOX DOMAIN-CONTAINING PROTEIN"/>
    <property type="match status" value="1"/>
</dbReference>
<dbReference type="InterPro" id="IPR038883">
    <property type="entry name" value="AN11006-like"/>
</dbReference>
<evidence type="ECO:0000256" key="1">
    <source>
        <dbReference type="SAM" id="MobiDB-lite"/>
    </source>
</evidence>
<evidence type="ECO:0000313" key="4">
    <source>
        <dbReference type="Proteomes" id="UP000215453"/>
    </source>
</evidence>
<feature type="region of interest" description="Disordered" evidence="1">
    <location>
        <begin position="348"/>
        <end position="378"/>
    </location>
</feature>
<organism evidence="3 4">
    <name type="scientific">Zymoseptoria tritici ST99CH_1A5</name>
    <dbReference type="NCBI Taxonomy" id="1276529"/>
    <lineage>
        <taxon>Eukaryota</taxon>
        <taxon>Fungi</taxon>
        <taxon>Dikarya</taxon>
        <taxon>Ascomycota</taxon>
        <taxon>Pezizomycotina</taxon>
        <taxon>Dothideomycetes</taxon>
        <taxon>Dothideomycetidae</taxon>
        <taxon>Mycosphaerellales</taxon>
        <taxon>Mycosphaerellaceae</taxon>
        <taxon>Zymoseptoria</taxon>
    </lineage>
</organism>
<dbReference type="Proteomes" id="UP000215453">
    <property type="component" value="Chromosome 9"/>
</dbReference>
<feature type="compositionally biased region" description="Basic residues" evidence="1">
    <location>
        <begin position="194"/>
        <end position="206"/>
    </location>
</feature>
<dbReference type="EMBL" id="LT882684">
    <property type="protein sequence ID" value="SMY27746.1"/>
    <property type="molecule type" value="Genomic_DNA"/>
</dbReference>
<protein>
    <recommendedName>
        <fullName evidence="2">DUF7730 domain-containing protein</fullName>
    </recommendedName>
</protein>
<evidence type="ECO:0000313" key="3">
    <source>
        <dbReference type="EMBL" id="SMY27746.1"/>
    </source>
</evidence>
<feature type="region of interest" description="Disordered" evidence="1">
    <location>
        <begin position="221"/>
        <end position="320"/>
    </location>
</feature>
<accession>A0A1Y6LTM3</accession>
<name>A0A1Y6LTM3_ZYMTR</name>
<proteinExistence type="predicted"/>